<feature type="transmembrane region" description="Helical" evidence="7">
    <location>
        <begin position="208"/>
        <end position="228"/>
    </location>
</feature>
<protein>
    <submittedName>
        <fullName evidence="9">Peptide/nickel transport system permease protein</fullName>
    </submittedName>
</protein>
<sequence length="283" mass="29380">MNVAAPTGGRDVPRRRRWPPRLIAGSAIIAIGIVTALLSLAWTPEPPIQIRIALRLKPPLVAGLLGTDALGRDVLSLLMLGAWNSLTIAFSAILLGCLFGTALGLLAAARRGWLDEPIMRVGDVIFAFPALISAIVIGALIGPGRLTAILAIGIFSMPVFARVARNAALQIWAQGYVLAALALGRSRGGVALGHVLPNIAGTVAVQLSIQLGLAILVEAGLSFLGLGLPPPAPSWGRMLADAQTYFGQAPWLALAPGGAIAFAVLGFTLLGDGLRDLLDPRSR</sequence>
<evidence type="ECO:0000256" key="1">
    <source>
        <dbReference type="ARBA" id="ARBA00004651"/>
    </source>
</evidence>
<reference evidence="9 10" key="1">
    <citation type="submission" date="2016-10" db="EMBL/GenBank/DDBJ databases">
        <authorList>
            <person name="de Groot N.N."/>
        </authorList>
    </citation>
    <scope>NUCLEOTIDE SEQUENCE [LARGE SCALE GENOMIC DNA]</scope>
    <source>
        <strain evidence="9 10">A52C2</strain>
    </source>
</reference>
<feature type="transmembrane region" description="Helical" evidence="7">
    <location>
        <begin position="249"/>
        <end position="270"/>
    </location>
</feature>
<dbReference type="InterPro" id="IPR035906">
    <property type="entry name" value="MetI-like_sf"/>
</dbReference>
<feature type="transmembrane region" description="Helical" evidence="7">
    <location>
        <begin position="22"/>
        <end position="42"/>
    </location>
</feature>
<dbReference type="STRING" id="1855383.SAMN05216548_101369"/>
<keyword evidence="5 7" id="KW-1133">Transmembrane helix</keyword>
<keyword evidence="10" id="KW-1185">Reference proteome</keyword>
<comment type="subcellular location">
    <subcellularLocation>
        <location evidence="1 7">Cell membrane</location>
        <topology evidence="1 7">Multi-pass membrane protein</topology>
    </subcellularLocation>
</comment>
<evidence type="ECO:0000256" key="4">
    <source>
        <dbReference type="ARBA" id="ARBA00022692"/>
    </source>
</evidence>
<dbReference type="InterPro" id="IPR050366">
    <property type="entry name" value="BP-dependent_transpt_permease"/>
</dbReference>
<feature type="transmembrane region" description="Helical" evidence="7">
    <location>
        <begin position="86"/>
        <end position="109"/>
    </location>
</feature>
<evidence type="ECO:0000259" key="8">
    <source>
        <dbReference type="PROSITE" id="PS50928"/>
    </source>
</evidence>
<comment type="similarity">
    <text evidence="7">Belongs to the binding-protein-dependent transport system permease family.</text>
</comment>
<feature type="domain" description="ABC transmembrane type-1" evidence="8">
    <location>
        <begin position="82"/>
        <end position="271"/>
    </location>
</feature>
<feature type="transmembrane region" description="Helical" evidence="7">
    <location>
        <begin position="121"/>
        <end position="141"/>
    </location>
</feature>
<keyword evidence="4 7" id="KW-0812">Transmembrane</keyword>
<evidence type="ECO:0000256" key="5">
    <source>
        <dbReference type="ARBA" id="ARBA00022989"/>
    </source>
</evidence>
<dbReference type="PROSITE" id="PS50928">
    <property type="entry name" value="ABC_TM1"/>
    <property type="match status" value="1"/>
</dbReference>
<dbReference type="Pfam" id="PF00528">
    <property type="entry name" value="BPD_transp_1"/>
    <property type="match status" value="1"/>
</dbReference>
<organism evidence="9 10">
    <name type="scientific">Faunimonas pinastri</name>
    <dbReference type="NCBI Taxonomy" id="1855383"/>
    <lineage>
        <taxon>Bacteria</taxon>
        <taxon>Pseudomonadati</taxon>
        <taxon>Pseudomonadota</taxon>
        <taxon>Alphaproteobacteria</taxon>
        <taxon>Hyphomicrobiales</taxon>
        <taxon>Afifellaceae</taxon>
        <taxon>Faunimonas</taxon>
    </lineage>
</organism>
<dbReference type="InterPro" id="IPR000515">
    <property type="entry name" value="MetI-like"/>
</dbReference>
<dbReference type="RefSeq" id="WP_428976931.1">
    <property type="nucleotide sequence ID" value="NZ_FOFG01000001.1"/>
</dbReference>
<dbReference type="EMBL" id="FOFG01000001">
    <property type="protein sequence ID" value="SEP73514.1"/>
    <property type="molecule type" value="Genomic_DNA"/>
</dbReference>
<dbReference type="PANTHER" id="PTHR43386:SF25">
    <property type="entry name" value="PEPTIDE ABC TRANSPORTER PERMEASE PROTEIN"/>
    <property type="match status" value="1"/>
</dbReference>
<proteinExistence type="inferred from homology"/>
<evidence type="ECO:0000313" key="9">
    <source>
        <dbReference type="EMBL" id="SEP73514.1"/>
    </source>
</evidence>
<evidence type="ECO:0000256" key="6">
    <source>
        <dbReference type="ARBA" id="ARBA00023136"/>
    </source>
</evidence>
<evidence type="ECO:0000256" key="2">
    <source>
        <dbReference type="ARBA" id="ARBA00022448"/>
    </source>
</evidence>
<evidence type="ECO:0000256" key="3">
    <source>
        <dbReference type="ARBA" id="ARBA00022475"/>
    </source>
</evidence>
<gene>
    <name evidence="9" type="ORF">SAMN05216548_101369</name>
</gene>
<name>A0A1H9AA06_9HYPH</name>
<keyword evidence="2 7" id="KW-0813">Transport</keyword>
<dbReference type="GO" id="GO:0055085">
    <property type="term" value="P:transmembrane transport"/>
    <property type="evidence" value="ECO:0007669"/>
    <property type="project" value="InterPro"/>
</dbReference>
<keyword evidence="3" id="KW-1003">Cell membrane</keyword>
<keyword evidence="6 7" id="KW-0472">Membrane</keyword>
<dbReference type="GO" id="GO:0005886">
    <property type="term" value="C:plasma membrane"/>
    <property type="evidence" value="ECO:0007669"/>
    <property type="project" value="UniProtKB-SubCell"/>
</dbReference>
<evidence type="ECO:0000256" key="7">
    <source>
        <dbReference type="RuleBase" id="RU363032"/>
    </source>
</evidence>
<dbReference type="PANTHER" id="PTHR43386">
    <property type="entry name" value="OLIGOPEPTIDE TRANSPORT SYSTEM PERMEASE PROTEIN APPC"/>
    <property type="match status" value="1"/>
</dbReference>
<feature type="transmembrane region" description="Helical" evidence="7">
    <location>
        <begin position="147"/>
        <end position="164"/>
    </location>
</feature>
<dbReference type="AlphaFoldDB" id="A0A1H9AA06"/>
<accession>A0A1H9AA06</accession>
<evidence type="ECO:0000313" key="10">
    <source>
        <dbReference type="Proteomes" id="UP000199647"/>
    </source>
</evidence>
<dbReference type="SUPFAM" id="SSF161098">
    <property type="entry name" value="MetI-like"/>
    <property type="match status" value="1"/>
</dbReference>
<dbReference type="Gene3D" id="1.10.3720.10">
    <property type="entry name" value="MetI-like"/>
    <property type="match status" value="1"/>
</dbReference>
<dbReference type="CDD" id="cd06261">
    <property type="entry name" value="TM_PBP2"/>
    <property type="match status" value="1"/>
</dbReference>
<dbReference type="Proteomes" id="UP000199647">
    <property type="component" value="Unassembled WGS sequence"/>
</dbReference>